<name>A0AAV8TX46_9ROSI</name>
<accession>A0AAV8TX46</accession>
<comment type="caution">
    <text evidence="5">The sequence shown here is derived from an EMBL/GenBank/DDBJ whole genome shotgun (WGS) entry which is preliminary data.</text>
</comment>
<dbReference type="PANTHER" id="PTHR32401:SF50">
    <property type="entry name" value="OS07G0133000 PROTEIN"/>
    <property type="match status" value="1"/>
</dbReference>
<evidence type="ECO:0000256" key="2">
    <source>
        <dbReference type="ARBA" id="ARBA00022734"/>
    </source>
</evidence>
<sequence length="301" mass="34046">MSWRFLMLLFLTAIAACYDHDQEFTFHRHLKLDGVSEIDETGTVKRINAPGHHTGQVLYSLPFEFKHPSTNSVSFSTTFVFSMNFRFPVMSRDGITFFISSKKPLPLATSSDYESTHIFSVVFSTRIKYTEGFIDTNDTLLEINEKDTTLISSSPLGFFSDMDGYLQKVDLAEGEPFQVWIEYDGIEKMLNVTLSPLSVPKPSRPLLSVAEDLTPRISKNMYIGISTCDQPNLSGHYITGWSFKVNGPAQEFDRSQLAMFNPLEESFIPLRNWKIIHVNCSCAHGAQATQNRLKGTNNIVK</sequence>
<keyword evidence="3" id="KW-0732">Signal</keyword>
<dbReference type="AlphaFoldDB" id="A0AAV8TX46"/>
<comment type="similarity">
    <text evidence="1">Belongs to the leguminous lectin family.</text>
</comment>
<dbReference type="GO" id="GO:0030246">
    <property type="term" value="F:carbohydrate binding"/>
    <property type="evidence" value="ECO:0007669"/>
    <property type="project" value="UniProtKB-KW"/>
</dbReference>
<protein>
    <recommendedName>
        <fullName evidence="4">Legume lectin domain-containing protein</fullName>
    </recommendedName>
</protein>
<evidence type="ECO:0000259" key="4">
    <source>
        <dbReference type="Pfam" id="PF00139"/>
    </source>
</evidence>
<feature type="domain" description="Legume lectin" evidence="4">
    <location>
        <begin position="24"/>
        <end position="257"/>
    </location>
</feature>
<dbReference type="InterPro" id="IPR001220">
    <property type="entry name" value="Legume_lectin_dom"/>
</dbReference>
<reference evidence="5 6" key="1">
    <citation type="submission" date="2021-09" db="EMBL/GenBank/DDBJ databases">
        <title>Genomic insights and catalytic innovation underlie evolution of tropane alkaloids biosynthesis.</title>
        <authorList>
            <person name="Wang Y.-J."/>
            <person name="Tian T."/>
            <person name="Huang J.-P."/>
            <person name="Huang S.-X."/>
        </authorList>
    </citation>
    <scope>NUCLEOTIDE SEQUENCE [LARGE SCALE GENOMIC DNA]</scope>
    <source>
        <strain evidence="5">KIB-2018</strain>
        <tissue evidence="5">Leaf</tissue>
    </source>
</reference>
<evidence type="ECO:0000256" key="3">
    <source>
        <dbReference type="SAM" id="SignalP"/>
    </source>
</evidence>
<dbReference type="CDD" id="cd06899">
    <property type="entry name" value="lectin_legume_LecRK_Arcelin_ConA"/>
    <property type="match status" value="1"/>
</dbReference>
<keyword evidence="6" id="KW-1185">Reference proteome</keyword>
<feature type="signal peptide" evidence="3">
    <location>
        <begin position="1"/>
        <end position="17"/>
    </location>
</feature>
<dbReference type="PANTHER" id="PTHR32401">
    <property type="entry name" value="CONCANAVALIN A-LIKE LECTIN FAMILY PROTEIN"/>
    <property type="match status" value="1"/>
</dbReference>
<keyword evidence="2" id="KW-0430">Lectin</keyword>
<dbReference type="InterPro" id="IPR050258">
    <property type="entry name" value="Leguminous_Lectin"/>
</dbReference>
<evidence type="ECO:0000256" key="1">
    <source>
        <dbReference type="ARBA" id="ARBA00007606"/>
    </source>
</evidence>
<organism evidence="5 6">
    <name type="scientific">Erythroxylum novogranatense</name>
    <dbReference type="NCBI Taxonomy" id="1862640"/>
    <lineage>
        <taxon>Eukaryota</taxon>
        <taxon>Viridiplantae</taxon>
        <taxon>Streptophyta</taxon>
        <taxon>Embryophyta</taxon>
        <taxon>Tracheophyta</taxon>
        <taxon>Spermatophyta</taxon>
        <taxon>Magnoliopsida</taxon>
        <taxon>eudicotyledons</taxon>
        <taxon>Gunneridae</taxon>
        <taxon>Pentapetalae</taxon>
        <taxon>rosids</taxon>
        <taxon>fabids</taxon>
        <taxon>Malpighiales</taxon>
        <taxon>Erythroxylaceae</taxon>
        <taxon>Erythroxylum</taxon>
    </lineage>
</organism>
<feature type="chain" id="PRO_5043372947" description="Legume lectin domain-containing protein" evidence="3">
    <location>
        <begin position="18"/>
        <end position="301"/>
    </location>
</feature>
<dbReference type="Gene3D" id="2.60.120.200">
    <property type="match status" value="1"/>
</dbReference>
<gene>
    <name evidence="5" type="ORF">K2173_015029</name>
</gene>
<dbReference type="EMBL" id="JAIWQS010000003">
    <property type="protein sequence ID" value="KAJ8770415.1"/>
    <property type="molecule type" value="Genomic_DNA"/>
</dbReference>
<evidence type="ECO:0000313" key="6">
    <source>
        <dbReference type="Proteomes" id="UP001159364"/>
    </source>
</evidence>
<dbReference type="Proteomes" id="UP001159364">
    <property type="component" value="Linkage Group LG03"/>
</dbReference>
<dbReference type="Pfam" id="PF00139">
    <property type="entry name" value="Lectin_legB"/>
    <property type="match status" value="1"/>
</dbReference>
<dbReference type="PROSITE" id="PS51257">
    <property type="entry name" value="PROKAR_LIPOPROTEIN"/>
    <property type="match status" value="1"/>
</dbReference>
<dbReference type="InterPro" id="IPR013320">
    <property type="entry name" value="ConA-like_dom_sf"/>
</dbReference>
<evidence type="ECO:0000313" key="5">
    <source>
        <dbReference type="EMBL" id="KAJ8770415.1"/>
    </source>
</evidence>
<dbReference type="SUPFAM" id="SSF49899">
    <property type="entry name" value="Concanavalin A-like lectins/glucanases"/>
    <property type="match status" value="1"/>
</dbReference>
<proteinExistence type="inferred from homology"/>